<dbReference type="InterPro" id="IPR000424">
    <property type="entry name" value="Primosome_PriB/ssb"/>
</dbReference>
<sequence length="249" mass="27718">MKAMVEQKSTAKGADHEVWISGSVTALDLRYTASGVAILQVTLAGEVDREGRPRPYYLQVRALKGRAEYWADRLQPGTVVLARGELSQSSWEGRTYTSILARELRVVDPGHVALSEPDARGQRREARGLNRFLGTGLLVREPELRYTADGRAVAHARVLFQSGGREPKPAFVGLEAWGEAAEELARLPKGTPVFAEGSLRVDSWTDREGQKRYDLRVVASWVKPLLKLAKVEEEEDPLKDFPPEDDLPF</sequence>
<keyword evidence="1 2" id="KW-0238">DNA-binding</keyword>
<evidence type="ECO:0000256" key="2">
    <source>
        <dbReference type="PROSITE-ProRule" id="PRU00252"/>
    </source>
</evidence>
<name>A0A7C5VHS0_9DEIN</name>
<evidence type="ECO:0000313" key="3">
    <source>
        <dbReference type="EMBL" id="HHM67912.1"/>
    </source>
</evidence>
<gene>
    <name evidence="3" type="ORF">ENM28_04225</name>
</gene>
<evidence type="ECO:0008006" key="4">
    <source>
        <dbReference type="Google" id="ProtNLM"/>
    </source>
</evidence>
<protein>
    <recommendedName>
        <fullName evidence="4">Single-stranded DNA-binding protein</fullName>
    </recommendedName>
</protein>
<comment type="caution">
    <text evidence="3">The sequence shown here is derived from an EMBL/GenBank/DDBJ whole genome shotgun (WGS) entry which is preliminary data.</text>
</comment>
<accession>A0A7C5VHS0</accession>
<dbReference type="CDD" id="cd04496">
    <property type="entry name" value="SSB_OBF"/>
    <property type="match status" value="1"/>
</dbReference>
<dbReference type="Pfam" id="PF00436">
    <property type="entry name" value="SSB"/>
    <property type="match status" value="2"/>
</dbReference>
<reference evidence="3" key="1">
    <citation type="journal article" date="2020" name="mSystems">
        <title>Genome- and Community-Level Interaction Insights into Carbon Utilization and Element Cycling Functions of Hydrothermarchaeota in Hydrothermal Sediment.</title>
        <authorList>
            <person name="Zhou Z."/>
            <person name="Liu Y."/>
            <person name="Xu W."/>
            <person name="Pan J."/>
            <person name="Luo Z.H."/>
            <person name="Li M."/>
        </authorList>
    </citation>
    <scope>NUCLEOTIDE SEQUENCE [LARGE SCALE GENOMIC DNA]</scope>
    <source>
        <strain evidence="3">SpSt-1071</strain>
    </source>
</reference>
<dbReference type="InterPro" id="IPR012340">
    <property type="entry name" value="NA-bd_OB-fold"/>
</dbReference>
<proteinExistence type="predicted"/>
<dbReference type="SUPFAM" id="SSF50249">
    <property type="entry name" value="Nucleic acid-binding proteins"/>
    <property type="match status" value="2"/>
</dbReference>
<evidence type="ECO:0000256" key="1">
    <source>
        <dbReference type="ARBA" id="ARBA00023125"/>
    </source>
</evidence>
<dbReference type="EMBL" id="DRXE01000162">
    <property type="protein sequence ID" value="HHM67912.1"/>
    <property type="molecule type" value="Genomic_DNA"/>
</dbReference>
<dbReference type="Gene3D" id="2.40.50.140">
    <property type="entry name" value="Nucleic acid-binding proteins"/>
    <property type="match status" value="2"/>
</dbReference>
<organism evidence="3">
    <name type="scientific">Thermus caliditerrae</name>
    <dbReference type="NCBI Taxonomy" id="1330700"/>
    <lineage>
        <taxon>Bacteria</taxon>
        <taxon>Thermotogati</taxon>
        <taxon>Deinococcota</taxon>
        <taxon>Deinococci</taxon>
        <taxon>Thermales</taxon>
        <taxon>Thermaceae</taxon>
        <taxon>Thermus</taxon>
    </lineage>
</organism>
<dbReference type="AlphaFoldDB" id="A0A7C5VHS0"/>
<dbReference type="GO" id="GO:0003697">
    <property type="term" value="F:single-stranded DNA binding"/>
    <property type="evidence" value="ECO:0007669"/>
    <property type="project" value="InterPro"/>
</dbReference>
<dbReference type="PROSITE" id="PS50935">
    <property type="entry name" value="SSB"/>
    <property type="match status" value="2"/>
</dbReference>